<protein>
    <submittedName>
        <fullName evidence="4">Col_cuticle_N domain-containing protein</fullName>
    </submittedName>
</protein>
<evidence type="ECO:0000313" key="4">
    <source>
        <dbReference type="WBParaSite" id="Csp11.Scaffold629.g12013.t1"/>
    </source>
</evidence>
<reference evidence="4" key="1">
    <citation type="submission" date="2016-11" db="UniProtKB">
        <authorList>
            <consortium name="WormBaseParasite"/>
        </authorList>
    </citation>
    <scope>IDENTIFICATION</scope>
</reference>
<evidence type="ECO:0000256" key="2">
    <source>
        <dbReference type="SAM" id="Phobius"/>
    </source>
</evidence>
<keyword evidence="2" id="KW-0812">Transmembrane</keyword>
<feature type="transmembrane region" description="Helical" evidence="2">
    <location>
        <begin position="26"/>
        <end position="48"/>
    </location>
</feature>
<evidence type="ECO:0000256" key="1">
    <source>
        <dbReference type="SAM" id="MobiDB-lite"/>
    </source>
</evidence>
<dbReference type="eggNOG" id="ENOG502TIN4">
    <property type="taxonomic scope" value="Eukaryota"/>
</dbReference>
<dbReference type="AlphaFoldDB" id="A0A1I7TUU9"/>
<dbReference type="Proteomes" id="UP000095282">
    <property type="component" value="Unplaced"/>
</dbReference>
<keyword evidence="2" id="KW-1133">Transmembrane helix</keyword>
<feature type="region of interest" description="Disordered" evidence="1">
    <location>
        <begin position="59"/>
        <end position="84"/>
    </location>
</feature>
<sequence length="84" mass="9181">MSLDATLENINDTLLQVASLLKAVEYAVLIMAVCLGVALVGCTGAFFYGKYNQRNQYRELRNGGSPNTSRARSPDTPILRSDKV</sequence>
<accession>A0A1I7TUU9</accession>
<organism evidence="3 4">
    <name type="scientific">Caenorhabditis tropicalis</name>
    <dbReference type="NCBI Taxonomy" id="1561998"/>
    <lineage>
        <taxon>Eukaryota</taxon>
        <taxon>Metazoa</taxon>
        <taxon>Ecdysozoa</taxon>
        <taxon>Nematoda</taxon>
        <taxon>Chromadorea</taxon>
        <taxon>Rhabditida</taxon>
        <taxon>Rhabditina</taxon>
        <taxon>Rhabditomorpha</taxon>
        <taxon>Rhabditoidea</taxon>
        <taxon>Rhabditidae</taxon>
        <taxon>Peloderinae</taxon>
        <taxon>Caenorhabditis</taxon>
    </lineage>
</organism>
<dbReference type="WBParaSite" id="Csp11.Scaffold629.g12013.t1">
    <property type="protein sequence ID" value="Csp11.Scaffold629.g12013.t1"/>
    <property type="gene ID" value="Csp11.Scaffold629.g12013"/>
</dbReference>
<proteinExistence type="predicted"/>
<evidence type="ECO:0000313" key="3">
    <source>
        <dbReference type="Proteomes" id="UP000095282"/>
    </source>
</evidence>
<keyword evidence="2" id="KW-0472">Membrane</keyword>
<keyword evidence="3" id="KW-1185">Reference proteome</keyword>
<name>A0A1I7TUU9_9PELO</name>